<dbReference type="InterPro" id="IPR005935">
    <property type="entry name" value="Mev_decarb"/>
</dbReference>
<dbReference type="STRING" id="1435377.SUSAZ_05940"/>
<dbReference type="InterPro" id="IPR020568">
    <property type="entry name" value="Ribosomal_Su5_D2-typ_SF"/>
</dbReference>
<dbReference type="InterPro" id="IPR053859">
    <property type="entry name" value="MVD-like_N"/>
</dbReference>
<dbReference type="OrthoDB" id="275333at2157"/>
<protein>
    <recommendedName>
        <fullName evidence="2 8">Diphosphomevalonate decarboxylase</fullName>
        <ecNumber evidence="2 8">4.1.1.33</ecNumber>
    </recommendedName>
</protein>
<gene>
    <name evidence="11" type="ORF">ATY89_00275</name>
    <name evidence="12" type="ORF">ATZ20_03320</name>
</gene>
<dbReference type="Gene3D" id="3.30.230.10">
    <property type="match status" value="1"/>
</dbReference>
<dbReference type="Proteomes" id="UP000060043">
    <property type="component" value="Chromosome"/>
</dbReference>
<dbReference type="PANTHER" id="PTHR10977:SF3">
    <property type="entry name" value="DIPHOSPHOMEVALONATE DECARBOXYLASE"/>
    <property type="match status" value="1"/>
</dbReference>
<feature type="domain" description="Mvd1 C-terminal" evidence="9">
    <location>
        <begin position="183"/>
        <end position="305"/>
    </location>
</feature>
<dbReference type="Pfam" id="PF22700">
    <property type="entry name" value="MVD-like_N"/>
    <property type="match status" value="1"/>
</dbReference>
<comment type="similarity">
    <text evidence="1">Belongs to the diphosphomevalonate decarboxylase family.</text>
</comment>
<evidence type="ECO:0000256" key="1">
    <source>
        <dbReference type="ARBA" id="ARBA00008831"/>
    </source>
</evidence>
<evidence type="ECO:0000259" key="10">
    <source>
        <dbReference type="Pfam" id="PF22700"/>
    </source>
</evidence>
<evidence type="ECO:0000313" key="12">
    <source>
        <dbReference type="EMBL" id="ALU31264.1"/>
    </source>
</evidence>
<dbReference type="GO" id="GO:0005829">
    <property type="term" value="C:cytosol"/>
    <property type="evidence" value="ECO:0007669"/>
    <property type="project" value="InterPro"/>
</dbReference>
<dbReference type="PaxDb" id="1435377-SUSAZ_05940"/>
<reference evidence="13 14" key="1">
    <citation type="submission" date="2015-12" db="EMBL/GenBank/DDBJ databases">
        <title>A stable core within a dynamic pangenome in Sulfolobus acidocaldarius.</title>
        <authorList>
            <person name="Anderson R."/>
            <person name="Kouris A."/>
            <person name="Seward C."/>
            <person name="Campbell K."/>
            <person name="Whitaker R."/>
        </authorList>
    </citation>
    <scope>NUCLEOTIDE SEQUENCE [LARGE SCALE GENOMIC DNA]</scope>
    <source>
        <strain evidence="11 14">GG12-C01-09</strain>
        <strain evidence="12 13">NG05B_CO5_07</strain>
    </source>
</reference>
<dbReference type="OMA" id="LTLHAMM"/>
<evidence type="ECO:0000256" key="3">
    <source>
        <dbReference type="ARBA" id="ARBA00022516"/>
    </source>
</evidence>
<organism evidence="12 13">
    <name type="scientific">Sulfolobus acidocaldarius</name>
    <dbReference type="NCBI Taxonomy" id="2285"/>
    <lineage>
        <taxon>Archaea</taxon>
        <taxon>Thermoproteota</taxon>
        <taxon>Thermoprotei</taxon>
        <taxon>Sulfolobales</taxon>
        <taxon>Sulfolobaceae</taxon>
        <taxon>Sulfolobus</taxon>
    </lineage>
</organism>
<dbReference type="PIRSF" id="PIRSF015950">
    <property type="entry name" value="Mev_P_decrbx"/>
    <property type="match status" value="1"/>
</dbReference>
<evidence type="ECO:0000313" key="13">
    <source>
        <dbReference type="Proteomes" id="UP000060043"/>
    </source>
</evidence>
<dbReference type="GO" id="GO:0004163">
    <property type="term" value="F:diphosphomevalonate decarboxylase activity"/>
    <property type="evidence" value="ECO:0007669"/>
    <property type="project" value="UniProtKB-UniRule"/>
</dbReference>
<dbReference type="RefSeq" id="WP_011278093.1">
    <property type="nucleotide sequence ID" value="NZ_BHWZ01000003.1"/>
</dbReference>
<dbReference type="InterPro" id="IPR014721">
    <property type="entry name" value="Ribsml_uS5_D2-typ_fold_subgr"/>
</dbReference>
<evidence type="ECO:0000256" key="4">
    <source>
        <dbReference type="ARBA" id="ARBA00022741"/>
    </source>
</evidence>
<sequence length="325" mass="37000">MKLEGEAIAPSNIAIVKYWGKRDDKLNLPLNSSLSISLEKLEVRTKVTVSADLQKDEIYINQQKLREEEFEEYGGRVINIFRELYGKKFSVKVESYMNFPKSVGLASSAAGIAALVYALNDALGLGLSQRELSKIARIGSGSACRSTIGGFVIWEKGSQEDGEDSYCYQIFPEDHWEDLIDIIPLIQLKEKKVSSRKGMKNTALSSSLMECRLKFIEDTLPLVIDSIKKKDEKEFYYWTMRHSNSMHAVILDSWPSFFYLNDTSFKIMEWIQEFGNAAYTFDAGPNPHIFTTKKHLDEITQYLNSIGIKDYIITKVGRGPRVIRS</sequence>
<evidence type="ECO:0000256" key="8">
    <source>
        <dbReference type="NCBIfam" id="TIGR01240"/>
    </source>
</evidence>
<dbReference type="Gene3D" id="3.30.70.890">
    <property type="entry name" value="GHMP kinase, C-terminal domain"/>
    <property type="match status" value="1"/>
</dbReference>
<feature type="domain" description="Diphosphomevalonate decarboxylase-like N-terminal" evidence="10">
    <location>
        <begin position="9"/>
        <end position="166"/>
    </location>
</feature>
<dbReference type="GO" id="GO:0005524">
    <property type="term" value="F:ATP binding"/>
    <property type="evidence" value="ECO:0007669"/>
    <property type="project" value="UniProtKB-KW"/>
</dbReference>
<dbReference type="InterPro" id="IPR029765">
    <property type="entry name" value="Mev_diP_decarb"/>
</dbReference>
<evidence type="ECO:0000313" key="11">
    <source>
        <dbReference type="EMBL" id="ALU28553.1"/>
    </source>
</evidence>
<name>A0A0U3H8P2_9CREN</name>
<dbReference type="EMBL" id="CP013695">
    <property type="protein sequence ID" value="ALU31264.1"/>
    <property type="molecule type" value="Genomic_DNA"/>
</dbReference>
<evidence type="ECO:0000259" key="9">
    <source>
        <dbReference type="Pfam" id="PF18376"/>
    </source>
</evidence>
<evidence type="ECO:0000256" key="7">
    <source>
        <dbReference type="ARBA" id="ARBA00023239"/>
    </source>
</evidence>
<keyword evidence="4" id="KW-0547">Nucleotide-binding</keyword>
<dbReference type="EMBL" id="CP013694">
    <property type="protein sequence ID" value="ALU28553.1"/>
    <property type="molecule type" value="Genomic_DNA"/>
</dbReference>
<dbReference type="GO" id="GO:0019287">
    <property type="term" value="P:isopentenyl diphosphate biosynthetic process, mevalonate pathway"/>
    <property type="evidence" value="ECO:0007669"/>
    <property type="project" value="UniProtKB-UniRule"/>
</dbReference>
<dbReference type="NCBIfam" id="TIGR01240">
    <property type="entry name" value="mevDPdecarb"/>
    <property type="match status" value="1"/>
</dbReference>
<dbReference type="InterPro" id="IPR036554">
    <property type="entry name" value="GHMP_kinase_C_sf"/>
</dbReference>
<accession>A0A0U3H8P2</accession>
<dbReference type="Pfam" id="PF18376">
    <property type="entry name" value="MDD_C"/>
    <property type="match status" value="1"/>
</dbReference>
<evidence type="ECO:0000256" key="2">
    <source>
        <dbReference type="ARBA" id="ARBA00012296"/>
    </source>
</evidence>
<evidence type="ECO:0000256" key="5">
    <source>
        <dbReference type="ARBA" id="ARBA00022840"/>
    </source>
</evidence>
<dbReference type="SUPFAM" id="SSF54211">
    <property type="entry name" value="Ribosomal protein S5 domain 2-like"/>
    <property type="match status" value="1"/>
</dbReference>
<keyword evidence="3" id="KW-0444">Lipid biosynthesis</keyword>
<dbReference type="FunFam" id="3.30.230.10:FF:000072">
    <property type="entry name" value="Diphosphomevalonate decarboxylase"/>
    <property type="match status" value="1"/>
</dbReference>
<evidence type="ECO:0000313" key="14">
    <source>
        <dbReference type="Proteomes" id="UP000065473"/>
    </source>
</evidence>
<keyword evidence="7" id="KW-0456">Lyase</keyword>
<proteinExistence type="inferred from homology"/>
<dbReference type="EC" id="4.1.1.33" evidence="2 8"/>
<dbReference type="InterPro" id="IPR041431">
    <property type="entry name" value="Mvd1_C"/>
</dbReference>
<keyword evidence="6" id="KW-0443">Lipid metabolism</keyword>
<evidence type="ECO:0000256" key="6">
    <source>
        <dbReference type="ARBA" id="ARBA00023098"/>
    </source>
</evidence>
<dbReference type="Proteomes" id="UP000065473">
    <property type="component" value="Chromosome"/>
</dbReference>
<keyword evidence="5" id="KW-0067">ATP-binding</keyword>
<dbReference type="PANTHER" id="PTHR10977">
    <property type="entry name" value="DIPHOSPHOMEVALONATE DECARBOXYLASE"/>
    <property type="match status" value="1"/>
</dbReference>
<dbReference type="GeneID" id="14551749"/>
<dbReference type="SUPFAM" id="SSF55060">
    <property type="entry name" value="GHMP Kinase, C-terminal domain"/>
    <property type="match status" value="1"/>
</dbReference>
<dbReference type="AlphaFoldDB" id="A0A0U3H8P2"/>